<dbReference type="InterPro" id="IPR000073">
    <property type="entry name" value="AB_hydrolase_1"/>
</dbReference>
<organism evidence="7 8">
    <name type="scientific">Massilia eurypsychrophila</name>
    <dbReference type="NCBI Taxonomy" id="1485217"/>
    <lineage>
        <taxon>Bacteria</taxon>
        <taxon>Pseudomonadati</taxon>
        <taxon>Pseudomonadota</taxon>
        <taxon>Betaproteobacteria</taxon>
        <taxon>Burkholderiales</taxon>
        <taxon>Oxalobacteraceae</taxon>
        <taxon>Telluria group</taxon>
        <taxon>Massilia</taxon>
    </lineage>
</organism>
<dbReference type="EMBL" id="PDOC01000025">
    <property type="protein sequence ID" value="PIL42533.1"/>
    <property type="molecule type" value="Genomic_DNA"/>
</dbReference>
<dbReference type="AlphaFoldDB" id="A0A2G8T980"/>
<dbReference type="PANTHER" id="PTHR43798">
    <property type="entry name" value="MONOACYLGLYCEROL LIPASE"/>
    <property type="match status" value="1"/>
</dbReference>
<keyword evidence="8" id="KW-1185">Reference proteome</keyword>
<dbReference type="Gene3D" id="3.40.50.1820">
    <property type="entry name" value="alpha/beta hydrolase"/>
    <property type="match status" value="1"/>
</dbReference>
<evidence type="ECO:0000256" key="1">
    <source>
        <dbReference type="ARBA" id="ARBA00010088"/>
    </source>
</evidence>
<feature type="active site" evidence="4">
    <location>
        <position position="287"/>
    </location>
</feature>
<proteinExistence type="inferred from homology"/>
<dbReference type="PANTHER" id="PTHR43798:SF33">
    <property type="entry name" value="HYDROLASE, PUTATIVE (AFU_ORTHOLOGUE AFUA_2G14860)-RELATED"/>
    <property type="match status" value="1"/>
</dbReference>
<sequence length="340" mass="38281">MKTLVSLLTALLLSVCTVAAAAPPASYFSNQGRTDVLTGGVRMIPISTPKGTFKVWTKRVGNNPTIKVLLLHGGPGMTHEYFEAFDSYFPGASIEYYYYDQLGSFYSDQPDDPSLVNLPRYVDEVEQVRKALGLDRKNFFVLGHSWGGILAIEYALKYPQNLKGVIVSNMMASIPAYNVYAEKVLMPAMDQKVLAEVKQLEAQGKYEDPRYMELLMPHHYAHHVLRMAPDKWPEPVLRSTRHMNPKVYIPMQGPSELGASGALLEWDRVADLPKIGVPLLSIGARHDTMDPAHMKMMAAKVKRGRYLYLPDGSHMAMYDDQQKYFDGVIRFLRDVDAGRF</sequence>
<evidence type="ECO:0000256" key="4">
    <source>
        <dbReference type="PIRSR" id="PIRSR005539-1"/>
    </source>
</evidence>
<reference evidence="7 8" key="1">
    <citation type="submission" date="2017-10" db="EMBL/GenBank/DDBJ databases">
        <title>Massilia psychrophilum sp. nov., a novel purple-pigmented bacterium isolated from Tianshan glacier, Xinjiang Municipality, China.</title>
        <authorList>
            <person name="Wang H."/>
        </authorList>
    </citation>
    <scope>NUCLEOTIDE SEQUENCE [LARGE SCALE GENOMIC DNA]</scope>
    <source>
        <strain evidence="7 8">JCM 30074</strain>
    </source>
</reference>
<dbReference type="InterPro" id="IPR050266">
    <property type="entry name" value="AB_hydrolase_sf"/>
</dbReference>
<dbReference type="SUPFAM" id="SSF53474">
    <property type="entry name" value="alpha/beta-Hydrolases"/>
    <property type="match status" value="1"/>
</dbReference>
<protein>
    <submittedName>
        <fullName evidence="7">Proline iminopeptidase</fullName>
    </submittedName>
</protein>
<dbReference type="Proteomes" id="UP000230390">
    <property type="component" value="Unassembled WGS sequence"/>
</dbReference>
<gene>
    <name evidence="7" type="ORF">CR105_23890</name>
</gene>
<name>A0A2G8T980_9BURK</name>
<dbReference type="OrthoDB" id="9793083at2"/>
<dbReference type="NCBIfam" id="TIGR01250">
    <property type="entry name" value="pro_imino_pep_2"/>
    <property type="match status" value="1"/>
</dbReference>
<evidence type="ECO:0000256" key="2">
    <source>
        <dbReference type="ARBA" id="ARBA00022801"/>
    </source>
</evidence>
<evidence type="ECO:0000313" key="8">
    <source>
        <dbReference type="Proteomes" id="UP000230390"/>
    </source>
</evidence>
<dbReference type="InterPro" id="IPR029058">
    <property type="entry name" value="AB_hydrolase_fold"/>
</dbReference>
<dbReference type="RefSeq" id="WP_099792928.1">
    <property type="nucleotide sequence ID" value="NZ_JBHLYV010000091.1"/>
</dbReference>
<comment type="caution">
    <text evidence="7">The sequence shown here is derived from an EMBL/GenBank/DDBJ whole genome shotgun (WGS) entry which is preliminary data.</text>
</comment>
<feature type="chain" id="PRO_5013708314" evidence="5">
    <location>
        <begin position="22"/>
        <end position="340"/>
    </location>
</feature>
<keyword evidence="5" id="KW-0732">Signal</keyword>
<comment type="similarity">
    <text evidence="1 3">Belongs to the peptidase S33 family.</text>
</comment>
<accession>A0A2G8T980</accession>
<feature type="active site" description="Nucleophile" evidence="4">
    <location>
        <position position="145"/>
    </location>
</feature>
<feature type="active site" description="Proton donor" evidence="4">
    <location>
        <position position="314"/>
    </location>
</feature>
<evidence type="ECO:0000259" key="6">
    <source>
        <dbReference type="Pfam" id="PF00561"/>
    </source>
</evidence>
<feature type="signal peptide" evidence="5">
    <location>
        <begin position="1"/>
        <end position="21"/>
    </location>
</feature>
<dbReference type="GO" id="GO:0016020">
    <property type="term" value="C:membrane"/>
    <property type="evidence" value="ECO:0007669"/>
    <property type="project" value="TreeGrafter"/>
</dbReference>
<evidence type="ECO:0000256" key="3">
    <source>
        <dbReference type="PIRNR" id="PIRNR005539"/>
    </source>
</evidence>
<evidence type="ECO:0000256" key="5">
    <source>
        <dbReference type="SAM" id="SignalP"/>
    </source>
</evidence>
<evidence type="ECO:0000313" key="7">
    <source>
        <dbReference type="EMBL" id="PIL42533.1"/>
    </source>
</evidence>
<dbReference type="PIRSF" id="PIRSF005539">
    <property type="entry name" value="Pept_S33_TRI_F1"/>
    <property type="match status" value="1"/>
</dbReference>
<dbReference type="Pfam" id="PF00561">
    <property type="entry name" value="Abhydrolase_1"/>
    <property type="match status" value="1"/>
</dbReference>
<dbReference type="InterPro" id="IPR002410">
    <property type="entry name" value="Peptidase_S33"/>
</dbReference>
<feature type="domain" description="AB hydrolase-1" evidence="6">
    <location>
        <begin position="68"/>
        <end position="320"/>
    </location>
</feature>
<dbReference type="GO" id="GO:0008233">
    <property type="term" value="F:peptidase activity"/>
    <property type="evidence" value="ECO:0007669"/>
    <property type="project" value="InterPro"/>
</dbReference>
<dbReference type="PRINTS" id="PR00793">
    <property type="entry name" value="PROAMNOPTASE"/>
</dbReference>
<dbReference type="GO" id="GO:0006508">
    <property type="term" value="P:proteolysis"/>
    <property type="evidence" value="ECO:0007669"/>
    <property type="project" value="InterPro"/>
</dbReference>
<dbReference type="InterPro" id="IPR005945">
    <property type="entry name" value="Pro_imino_pep"/>
</dbReference>
<keyword evidence="2 3" id="KW-0378">Hydrolase</keyword>